<evidence type="ECO:0000259" key="1">
    <source>
        <dbReference type="Pfam" id="PF12697"/>
    </source>
</evidence>
<dbReference type="AlphaFoldDB" id="A0A3S4VUH4"/>
<dbReference type="InterPro" id="IPR050266">
    <property type="entry name" value="AB_hydrolase_sf"/>
</dbReference>
<organism evidence="2 3">
    <name type="scientific">Trueperella bialowiezensis</name>
    <dbReference type="NCBI Taxonomy" id="312285"/>
    <lineage>
        <taxon>Bacteria</taxon>
        <taxon>Bacillati</taxon>
        <taxon>Actinomycetota</taxon>
        <taxon>Actinomycetes</taxon>
        <taxon>Actinomycetales</taxon>
        <taxon>Actinomycetaceae</taxon>
        <taxon>Trueperella</taxon>
    </lineage>
</organism>
<reference evidence="2 3" key="1">
    <citation type="submission" date="2018-12" db="EMBL/GenBank/DDBJ databases">
        <authorList>
            <consortium name="Pathogen Informatics"/>
        </authorList>
    </citation>
    <scope>NUCLEOTIDE SEQUENCE [LARGE SCALE GENOMIC DNA]</scope>
    <source>
        <strain evidence="2 3">NCTC13354</strain>
    </source>
</reference>
<accession>A0A3S4VUH4</accession>
<name>A0A3S4VUH4_9ACTO</name>
<evidence type="ECO:0000313" key="3">
    <source>
        <dbReference type="Proteomes" id="UP000269542"/>
    </source>
</evidence>
<dbReference type="Pfam" id="PF12697">
    <property type="entry name" value="Abhydrolase_6"/>
    <property type="match status" value="1"/>
</dbReference>
<gene>
    <name evidence="2" type="ORF">NCTC13354_01704</name>
</gene>
<dbReference type="SUPFAM" id="SSF53474">
    <property type="entry name" value="alpha/beta-Hydrolases"/>
    <property type="match status" value="1"/>
</dbReference>
<feature type="domain" description="AB hydrolase-1" evidence="1">
    <location>
        <begin position="29"/>
        <end position="261"/>
    </location>
</feature>
<dbReference type="KEGG" id="tbw:NCTC13354_01704"/>
<sequence>MMRGQASTAAGFPIRIYRGGDDADLPPAVFVNGCALTSELWEPVIERLAGRQWLAFDRPGLTTPLGSNANVRGLRALNTHVKILEELAASFDRPVVLVVHSMGAIHAEALARTRPEVVAGIVLVDPSVEPNVRRALPAGLAAWVGQLKHRAKLSALGGRIIRGGSTLATRLSREQLPQNAHPVSVRGSALEWLHFRPHANAAVELRARHGLPKIPVRALLAPPRLDGLTEIWVGAASYDAQLYDDARHLLMLDYPDAVARAIATL</sequence>
<proteinExistence type="predicted"/>
<protein>
    <submittedName>
        <fullName evidence="2">Haloalkane dehalogenase</fullName>
    </submittedName>
</protein>
<dbReference type="OrthoDB" id="7185741at2"/>
<dbReference type="InterPro" id="IPR029058">
    <property type="entry name" value="AB_hydrolase_fold"/>
</dbReference>
<dbReference type="GO" id="GO:0003824">
    <property type="term" value="F:catalytic activity"/>
    <property type="evidence" value="ECO:0007669"/>
    <property type="project" value="UniProtKB-ARBA"/>
</dbReference>
<dbReference type="RefSeq" id="WP_126417021.1">
    <property type="nucleotide sequence ID" value="NZ_LR134476.1"/>
</dbReference>
<dbReference type="Proteomes" id="UP000269542">
    <property type="component" value="Chromosome"/>
</dbReference>
<evidence type="ECO:0000313" key="2">
    <source>
        <dbReference type="EMBL" id="VEI13977.1"/>
    </source>
</evidence>
<dbReference type="EMBL" id="LR134476">
    <property type="protein sequence ID" value="VEI13977.1"/>
    <property type="molecule type" value="Genomic_DNA"/>
</dbReference>
<dbReference type="Gene3D" id="3.40.50.1820">
    <property type="entry name" value="alpha/beta hydrolase"/>
    <property type="match status" value="1"/>
</dbReference>
<dbReference type="PANTHER" id="PTHR43798:SF33">
    <property type="entry name" value="HYDROLASE, PUTATIVE (AFU_ORTHOLOGUE AFUA_2G14860)-RELATED"/>
    <property type="match status" value="1"/>
</dbReference>
<dbReference type="PANTHER" id="PTHR43798">
    <property type="entry name" value="MONOACYLGLYCEROL LIPASE"/>
    <property type="match status" value="1"/>
</dbReference>
<keyword evidence="3" id="KW-1185">Reference proteome</keyword>
<dbReference type="InterPro" id="IPR000073">
    <property type="entry name" value="AB_hydrolase_1"/>
</dbReference>
<dbReference type="GO" id="GO:0016020">
    <property type="term" value="C:membrane"/>
    <property type="evidence" value="ECO:0007669"/>
    <property type="project" value="TreeGrafter"/>
</dbReference>